<dbReference type="RefSeq" id="WP_131755973.1">
    <property type="nucleotide sequence ID" value="NZ_CAACUY010000010.1"/>
</dbReference>
<dbReference type="Gene3D" id="3.30.465.10">
    <property type="match status" value="1"/>
</dbReference>
<name>A0ABW2Y397_9ACTN</name>
<evidence type="ECO:0000256" key="2">
    <source>
        <dbReference type="ARBA" id="ARBA00005466"/>
    </source>
</evidence>
<dbReference type="InterPro" id="IPR016167">
    <property type="entry name" value="FAD-bd_PCMH_sub1"/>
</dbReference>
<accession>A0ABW2Y397</accession>
<keyword evidence="3" id="KW-0285">Flavoprotein</keyword>
<dbReference type="InterPro" id="IPR050416">
    <property type="entry name" value="FAD-linked_Oxidoreductase"/>
</dbReference>
<dbReference type="Pfam" id="PF01565">
    <property type="entry name" value="FAD_binding_4"/>
    <property type="match status" value="1"/>
</dbReference>
<dbReference type="InterPro" id="IPR036318">
    <property type="entry name" value="FAD-bd_PCMH-like_sf"/>
</dbReference>
<protein>
    <submittedName>
        <fullName evidence="7">FAD-binding oxidoreductase</fullName>
    </submittedName>
</protein>
<dbReference type="PANTHER" id="PTHR42973">
    <property type="entry name" value="BINDING OXIDOREDUCTASE, PUTATIVE (AFU_ORTHOLOGUE AFUA_1G17690)-RELATED"/>
    <property type="match status" value="1"/>
</dbReference>
<evidence type="ECO:0000256" key="5">
    <source>
        <dbReference type="ARBA" id="ARBA00023002"/>
    </source>
</evidence>
<keyword evidence="5" id="KW-0560">Oxidoreductase</keyword>
<dbReference type="Gene3D" id="3.40.462.20">
    <property type="match status" value="1"/>
</dbReference>
<evidence type="ECO:0000313" key="8">
    <source>
        <dbReference type="Proteomes" id="UP001597063"/>
    </source>
</evidence>
<comment type="similarity">
    <text evidence="2">Belongs to the oxygen-dependent FAD-linked oxidoreductase family.</text>
</comment>
<dbReference type="PROSITE" id="PS51387">
    <property type="entry name" value="FAD_PCMH"/>
    <property type="match status" value="1"/>
</dbReference>
<sequence length="475" mass="51519">MNGPSNWSSLRRALGDRLVLPSDAGYATAAQSALRQFDGIRPQAVAFCETAEEVRTVLGFAQDHGLPAVPRSGGHSYGGHSTTTGMVLDVSRINGVSWAGANAVVGAGAQQVDTLRTLASRGQALVGGVCPNVALGGFVQGGGLGWLTRRFGLASDRLAAASVVLPDGRSVRASEREHPDLFWALQGNGGGNFGVVTGYELAPVELASMVMYHLAWPWDGAAGVIEGWMPWALAAPRELAASVTVVHGDDPPGDPMLEMHGAFLGGEDALDRRLDALIASLDVRPLSRSVKTMTYYDAMMASYMCEELTVEQCHRVGYSPEAMLPRENFFQHRNRMFREALAGAQVASLLDGFGDDRPKGQFRLLYIDVFGGAASDRDRTATAYVHRDAQVLAGFAVSLTDPGFTAKDVAVSKEWLAAGFAALDPGSMHESYQNFMDPDLVDWRESYYAENLARLREVRRRYDPHRFFRFERAID</sequence>
<gene>
    <name evidence="7" type="ORF">ACFQZM_47640</name>
</gene>
<proteinExistence type="inferred from homology"/>
<keyword evidence="8" id="KW-1185">Reference proteome</keyword>
<feature type="domain" description="FAD-binding PCMH-type" evidence="6">
    <location>
        <begin position="37"/>
        <end position="206"/>
    </location>
</feature>
<comment type="cofactor">
    <cofactor evidence="1">
        <name>FAD</name>
        <dbReference type="ChEBI" id="CHEBI:57692"/>
    </cofactor>
</comment>
<dbReference type="Pfam" id="PF08031">
    <property type="entry name" value="BBE"/>
    <property type="match status" value="1"/>
</dbReference>
<evidence type="ECO:0000256" key="1">
    <source>
        <dbReference type="ARBA" id="ARBA00001974"/>
    </source>
</evidence>
<dbReference type="InterPro" id="IPR012951">
    <property type="entry name" value="BBE"/>
</dbReference>
<evidence type="ECO:0000259" key="6">
    <source>
        <dbReference type="PROSITE" id="PS51387"/>
    </source>
</evidence>
<dbReference type="Proteomes" id="UP001597063">
    <property type="component" value="Unassembled WGS sequence"/>
</dbReference>
<evidence type="ECO:0000256" key="4">
    <source>
        <dbReference type="ARBA" id="ARBA00022827"/>
    </source>
</evidence>
<dbReference type="InterPro" id="IPR016166">
    <property type="entry name" value="FAD-bd_PCMH"/>
</dbReference>
<dbReference type="SUPFAM" id="SSF56176">
    <property type="entry name" value="FAD-binding/transporter-associated domain-like"/>
    <property type="match status" value="1"/>
</dbReference>
<dbReference type="EMBL" id="JBHTGP010000038">
    <property type="protein sequence ID" value="MFD0692233.1"/>
    <property type="molecule type" value="Genomic_DNA"/>
</dbReference>
<evidence type="ECO:0000313" key="7">
    <source>
        <dbReference type="EMBL" id="MFD0692233.1"/>
    </source>
</evidence>
<keyword evidence="4" id="KW-0274">FAD</keyword>
<dbReference type="InterPro" id="IPR006094">
    <property type="entry name" value="Oxid_FAD_bind_N"/>
</dbReference>
<dbReference type="InterPro" id="IPR016169">
    <property type="entry name" value="FAD-bd_PCMH_sub2"/>
</dbReference>
<organism evidence="7 8">
    <name type="scientific">Actinomadura fibrosa</name>
    <dbReference type="NCBI Taxonomy" id="111802"/>
    <lineage>
        <taxon>Bacteria</taxon>
        <taxon>Bacillati</taxon>
        <taxon>Actinomycetota</taxon>
        <taxon>Actinomycetes</taxon>
        <taxon>Streptosporangiales</taxon>
        <taxon>Thermomonosporaceae</taxon>
        <taxon>Actinomadura</taxon>
    </lineage>
</organism>
<evidence type="ECO:0000256" key="3">
    <source>
        <dbReference type="ARBA" id="ARBA00022630"/>
    </source>
</evidence>
<reference evidence="8" key="1">
    <citation type="journal article" date="2019" name="Int. J. Syst. Evol. Microbiol.">
        <title>The Global Catalogue of Microorganisms (GCM) 10K type strain sequencing project: providing services to taxonomists for standard genome sequencing and annotation.</title>
        <authorList>
            <consortium name="The Broad Institute Genomics Platform"/>
            <consortium name="The Broad Institute Genome Sequencing Center for Infectious Disease"/>
            <person name="Wu L."/>
            <person name="Ma J."/>
        </authorList>
    </citation>
    <scope>NUCLEOTIDE SEQUENCE [LARGE SCALE GENOMIC DNA]</scope>
    <source>
        <strain evidence="8">JCM 9371</strain>
    </source>
</reference>
<comment type="caution">
    <text evidence="7">The sequence shown here is derived from an EMBL/GenBank/DDBJ whole genome shotgun (WGS) entry which is preliminary data.</text>
</comment>
<dbReference type="Gene3D" id="3.30.43.10">
    <property type="entry name" value="Uridine Diphospho-n-acetylenolpyruvylglucosamine Reductase, domain 2"/>
    <property type="match status" value="1"/>
</dbReference>
<dbReference type="PANTHER" id="PTHR42973:SF39">
    <property type="entry name" value="FAD-BINDING PCMH-TYPE DOMAIN-CONTAINING PROTEIN"/>
    <property type="match status" value="1"/>
</dbReference>